<evidence type="ECO:0000259" key="5">
    <source>
        <dbReference type="Pfam" id="PF00296"/>
    </source>
</evidence>
<comment type="caution">
    <text evidence="6">The sequence shown here is derived from an EMBL/GenBank/DDBJ whole genome shotgun (WGS) entry which is preliminary data.</text>
</comment>
<dbReference type="PANTHER" id="PTHR42847:SF4">
    <property type="entry name" value="ALKANESULFONATE MONOOXYGENASE-RELATED"/>
    <property type="match status" value="1"/>
</dbReference>
<reference evidence="6 7" key="1">
    <citation type="submission" date="2019-02" db="EMBL/GenBank/DDBJ databases">
        <title>Kribbella capetownensis sp. nov. and Kribbella speibonae sp. nov., isolated from soil.</title>
        <authorList>
            <person name="Curtis S.M."/>
            <person name="Norton I."/>
            <person name="Everest G.J."/>
            <person name="Meyers P.R."/>
        </authorList>
    </citation>
    <scope>NUCLEOTIDE SEQUENCE [LARGE SCALE GENOMIC DNA]</scope>
    <source>
        <strain evidence="6 7">KCTC 29219</strain>
    </source>
</reference>
<dbReference type="EMBL" id="SJJZ01000002">
    <property type="protein sequence ID" value="TCC07610.1"/>
    <property type="molecule type" value="Genomic_DNA"/>
</dbReference>
<dbReference type="RefSeq" id="WP_131338260.1">
    <property type="nucleotide sequence ID" value="NZ_SJJZ01000002.1"/>
</dbReference>
<dbReference type="GO" id="GO:0008726">
    <property type="term" value="F:alkanesulfonate monooxygenase activity"/>
    <property type="evidence" value="ECO:0007669"/>
    <property type="project" value="TreeGrafter"/>
</dbReference>
<dbReference type="PANTHER" id="PTHR42847">
    <property type="entry name" value="ALKANESULFONATE MONOOXYGENASE"/>
    <property type="match status" value="1"/>
</dbReference>
<feature type="domain" description="Luciferase-like" evidence="5">
    <location>
        <begin position="17"/>
        <end position="216"/>
    </location>
</feature>
<name>A0A4R0HE54_9ACTN</name>
<dbReference type="InterPro" id="IPR011251">
    <property type="entry name" value="Luciferase-like_dom"/>
</dbReference>
<protein>
    <submittedName>
        <fullName evidence="6">TIGR03619 family F420-dependent LLM class oxidoreductase</fullName>
        <ecNumber evidence="6">1.-.-.-</ecNumber>
    </submittedName>
</protein>
<dbReference type="OrthoDB" id="9781803at2"/>
<keyword evidence="2" id="KW-0288">FMN</keyword>
<keyword evidence="3 6" id="KW-0560">Oxidoreductase</keyword>
<dbReference type="SUPFAM" id="SSF51679">
    <property type="entry name" value="Bacterial luciferase-like"/>
    <property type="match status" value="1"/>
</dbReference>
<evidence type="ECO:0000256" key="2">
    <source>
        <dbReference type="ARBA" id="ARBA00022643"/>
    </source>
</evidence>
<accession>A0A4R0HE54</accession>
<dbReference type="Pfam" id="PF00296">
    <property type="entry name" value="Bac_luciferase"/>
    <property type="match status" value="1"/>
</dbReference>
<keyword evidence="1" id="KW-0285">Flavoprotein</keyword>
<keyword evidence="7" id="KW-1185">Reference proteome</keyword>
<dbReference type="AlphaFoldDB" id="A0A4R0HE54"/>
<dbReference type="InterPro" id="IPR019921">
    <property type="entry name" value="Lucif-like_OxRdtase_Rv2161c"/>
</dbReference>
<dbReference type="InterPro" id="IPR036661">
    <property type="entry name" value="Luciferase-like_sf"/>
</dbReference>
<organism evidence="6 7">
    <name type="scientific">Kribbella soli</name>
    <dbReference type="NCBI Taxonomy" id="1124743"/>
    <lineage>
        <taxon>Bacteria</taxon>
        <taxon>Bacillati</taxon>
        <taxon>Actinomycetota</taxon>
        <taxon>Actinomycetes</taxon>
        <taxon>Propionibacteriales</taxon>
        <taxon>Kribbellaceae</taxon>
        <taxon>Kribbella</taxon>
    </lineage>
</organism>
<dbReference type="NCBIfam" id="TIGR03619">
    <property type="entry name" value="F420_Rv2161c"/>
    <property type="match status" value="1"/>
</dbReference>
<gene>
    <name evidence="6" type="ORF">E0H45_16715</name>
</gene>
<evidence type="ECO:0000256" key="3">
    <source>
        <dbReference type="ARBA" id="ARBA00023002"/>
    </source>
</evidence>
<sequence>MSLPEVGVGLPVVGLRGPDAVVEIATAADELGFAAVSVFERLLVPAAPDWVNHAGLPEQAAYDALETLTYVAARTQRVRLHTAVLVPLFQQPVVLARRVATIDQLSGGRMDLGLALGWLPEEFVATGVPSRGRVAAFEESIAVLRACWGPDPVEFSGEHYTVPMARIGPKPVAPLTLYGGGVTQPAIERAARIADGLTLAHRDWESTRAAVGWYHEAGGTGPINLRAGPMQPHPMLEGQVGFTPATIVDDLRRAADEGITRVDWDLSITGTPIPEQLAALESLAGRLYG</sequence>
<evidence type="ECO:0000313" key="7">
    <source>
        <dbReference type="Proteomes" id="UP000292346"/>
    </source>
</evidence>
<dbReference type="Proteomes" id="UP000292346">
    <property type="component" value="Unassembled WGS sequence"/>
</dbReference>
<dbReference type="InterPro" id="IPR050172">
    <property type="entry name" value="SsuD_RutA_monooxygenase"/>
</dbReference>
<dbReference type="GO" id="GO:0046306">
    <property type="term" value="P:alkanesulfonate catabolic process"/>
    <property type="evidence" value="ECO:0007669"/>
    <property type="project" value="TreeGrafter"/>
</dbReference>
<keyword evidence="4" id="KW-0503">Monooxygenase</keyword>
<dbReference type="EC" id="1.-.-.-" evidence="6"/>
<evidence type="ECO:0000256" key="1">
    <source>
        <dbReference type="ARBA" id="ARBA00022630"/>
    </source>
</evidence>
<proteinExistence type="predicted"/>
<evidence type="ECO:0000313" key="6">
    <source>
        <dbReference type="EMBL" id="TCC07610.1"/>
    </source>
</evidence>
<dbReference type="Gene3D" id="3.20.20.30">
    <property type="entry name" value="Luciferase-like domain"/>
    <property type="match status" value="1"/>
</dbReference>
<evidence type="ECO:0000256" key="4">
    <source>
        <dbReference type="ARBA" id="ARBA00023033"/>
    </source>
</evidence>